<dbReference type="InterPro" id="IPR036390">
    <property type="entry name" value="WH_DNA-bd_sf"/>
</dbReference>
<sequence length="250" mass="28665">MVSQLTDHIKQQGLRGVTNLSGRNIPIEFVESILNVQSKYKEIIKTVFSNDTLFKSALDRTCSAVVNHQVNIQCKTPEMLAKCVDFLLKKSSKDGSADTKLDEKLSQCVTVFDYIDDKDIAEKWTVQSLVDEKLLLANQQVFNHQQKFPSTCFLATKDPKFVLRAVRKSVQEHEPIYSSIIKERTVYLEATIVRIMKAKKKLRHDVLMQEVLNESKARFIASITLIKKCIAKLIDKEYLARKMDEYAYVA</sequence>
<organism evidence="5 6">
    <name type="scientific">Daphnia pulex</name>
    <name type="common">Water flea</name>
    <dbReference type="NCBI Taxonomy" id="6669"/>
    <lineage>
        <taxon>Eukaryota</taxon>
        <taxon>Metazoa</taxon>
        <taxon>Ecdysozoa</taxon>
        <taxon>Arthropoda</taxon>
        <taxon>Crustacea</taxon>
        <taxon>Branchiopoda</taxon>
        <taxon>Diplostraca</taxon>
        <taxon>Cladocera</taxon>
        <taxon>Anomopoda</taxon>
        <taxon>Daphniidae</taxon>
        <taxon>Daphnia</taxon>
    </lineage>
</organism>
<dbReference type="AlphaFoldDB" id="E9HQV0"/>
<dbReference type="Pfam" id="PF00888">
    <property type="entry name" value="Cullin"/>
    <property type="match status" value="1"/>
</dbReference>
<dbReference type="SUPFAM" id="SSF74788">
    <property type="entry name" value="Cullin repeat-like"/>
    <property type="match status" value="1"/>
</dbReference>
<dbReference type="Pfam" id="PF10557">
    <property type="entry name" value="Cullin_Nedd8"/>
    <property type="match status" value="1"/>
</dbReference>
<dbReference type="PhylomeDB" id="E9HQV0"/>
<evidence type="ECO:0000256" key="2">
    <source>
        <dbReference type="PROSITE-ProRule" id="PRU00330"/>
    </source>
</evidence>
<evidence type="ECO:0000259" key="4">
    <source>
        <dbReference type="PROSITE" id="PS50069"/>
    </source>
</evidence>
<dbReference type="InterPro" id="IPR045093">
    <property type="entry name" value="Cullin"/>
</dbReference>
<dbReference type="OrthoDB" id="27073at2759"/>
<feature type="domain" description="Cullin family profile" evidence="4">
    <location>
        <begin position="75"/>
        <end position="135"/>
    </location>
</feature>
<dbReference type="GO" id="GO:0031625">
    <property type="term" value="F:ubiquitin protein ligase binding"/>
    <property type="evidence" value="ECO:0007669"/>
    <property type="project" value="InterPro"/>
</dbReference>
<accession>E9HQV0</accession>
<reference evidence="5 6" key="1">
    <citation type="journal article" date="2011" name="Science">
        <title>The ecoresponsive genome of Daphnia pulex.</title>
        <authorList>
            <person name="Colbourne J.K."/>
            <person name="Pfrender M.E."/>
            <person name="Gilbert D."/>
            <person name="Thomas W.K."/>
            <person name="Tucker A."/>
            <person name="Oakley T.H."/>
            <person name="Tokishita S."/>
            <person name="Aerts A."/>
            <person name="Arnold G.J."/>
            <person name="Basu M.K."/>
            <person name="Bauer D.J."/>
            <person name="Caceres C.E."/>
            <person name="Carmel L."/>
            <person name="Casola C."/>
            <person name="Choi J.H."/>
            <person name="Detter J.C."/>
            <person name="Dong Q."/>
            <person name="Dusheyko S."/>
            <person name="Eads B.D."/>
            <person name="Frohlich T."/>
            <person name="Geiler-Samerotte K.A."/>
            <person name="Gerlach D."/>
            <person name="Hatcher P."/>
            <person name="Jogdeo S."/>
            <person name="Krijgsveld J."/>
            <person name="Kriventseva E.V."/>
            <person name="Kultz D."/>
            <person name="Laforsch C."/>
            <person name="Lindquist E."/>
            <person name="Lopez J."/>
            <person name="Manak J.R."/>
            <person name="Muller J."/>
            <person name="Pangilinan J."/>
            <person name="Patwardhan R.P."/>
            <person name="Pitluck S."/>
            <person name="Pritham E.J."/>
            <person name="Rechtsteiner A."/>
            <person name="Rho M."/>
            <person name="Rogozin I.B."/>
            <person name="Sakarya O."/>
            <person name="Salamov A."/>
            <person name="Schaack S."/>
            <person name="Shapiro H."/>
            <person name="Shiga Y."/>
            <person name="Skalitzky C."/>
            <person name="Smith Z."/>
            <person name="Souvorov A."/>
            <person name="Sung W."/>
            <person name="Tang Z."/>
            <person name="Tsuchiya D."/>
            <person name="Tu H."/>
            <person name="Vos H."/>
            <person name="Wang M."/>
            <person name="Wolf Y.I."/>
            <person name="Yamagata H."/>
            <person name="Yamada T."/>
            <person name="Ye Y."/>
            <person name="Shaw J.R."/>
            <person name="Andrews J."/>
            <person name="Crease T.J."/>
            <person name="Tang H."/>
            <person name="Lucas S.M."/>
            <person name="Robertson H.M."/>
            <person name="Bork P."/>
            <person name="Koonin E.V."/>
            <person name="Zdobnov E.M."/>
            <person name="Grigoriev I.V."/>
            <person name="Lynch M."/>
            <person name="Boore J.L."/>
        </authorList>
    </citation>
    <scope>NUCLEOTIDE SEQUENCE [LARGE SCALE GENOMIC DNA]</scope>
</reference>
<name>E9HQV0_DAPPU</name>
<dbReference type="Gene3D" id="1.20.1310.10">
    <property type="entry name" value="Cullin Repeats"/>
    <property type="match status" value="2"/>
</dbReference>
<dbReference type="EMBL" id="GL732726">
    <property type="protein sequence ID" value="EFX65885.1"/>
    <property type="molecule type" value="Genomic_DNA"/>
</dbReference>
<gene>
    <name evidence="5" type="ORF">DAPPUDRAFT_116882</name>
</gene>
<dbReference type="InterPro" id="IPR016158">
    <property type="entry name" value="Cullin_homology"/>
</dbReference>
<evidence type="ECO:0000313" key="5">
    <source>
        <dbReference type="EMBL" id="EFX65885.1"/>
    </source>
</evidence>
<evidence type="ECO:0000256" key="3">
    <source>
        <dbReference type="RuleBase" id="RU003829"/>
    </source>
</evidence>
<dbReference type="PANTHER" id="PTHR11932">
    <property type="entry name" value="CULLIN"/>
    <property type="match status" value="1"/>
</dbReference>
<keyword evidence="6" id="KW-1185">Reference proteome</keyword>
<evidence type="ECO:0000313" key="6">
    <source>
        <dbReference type="Proteomes" id="UP000000305"/>
    </source>
</evidence>
<dbReference type="KEGG" id="dpx:DAPPUDRAFT_116882"/>
<dbReference type="GO" id="GO:0006511">
    <property type="term" value="P:ubiquitin-dependent protein catabolic process"/>
    <property type="evidence" value="ECO:0007669"/>
    <property type="project" value="InterPro"/>
</dbReference>
<dbReference type="HOGENOM" id="CLU_1112280_0_0_1"/>
<dbReference type="FunFam" id="1.10.10.10:FF:000931">
    <property type="entry name" value="Cullin family protein"/>
    <property type="match status" value="1"/>
</dbReference>
<dbReference type="InterPro" id="IPR016159">
    <property type="entry name" value="Cullin_repeat-like_dom_sf"/>
</dbReference>
<dbReference type="SMART" id="SM00884">
    <property type="entry name" value="Cullin_Nedd8"/>
    <property type="match status" value="1"/>
</dbReference>
<dbReference type="Proteomes" id="UP000000305">
    <property type="component" value="Unassembled WGS sequence"/>
</dbReference>
<dbReference type="eggNOG" id="KOG2284">
    <property type="taxonomic scope" value="Eukaryota"/>
</dbReference>
<protein>
    <recommendedName>
        <fullName evidence="4">Cullin family profile domain-containing protein</fullName>
    </recommendedName>
</protein>
<proteinExistence type="inferred from homology"/>
<dbReference type="InParanoid" id="E9HQV0"/>
<dbReference type="SUPFAM" id="SSF75632">
    <property type="entry name" value="Cullin homology domain"/>
    <property type="match status" value="1"/>
</dbReference>
<comment type="similarity">
    <text evidence="1 2 3">Belongs to the cullin family.</text>
</comment>
<dbReference type="STRING" id="6669.E9HQV0"/>
<evidence type="ECO:0000256" key="1">
    <source>
        <dbReference type="ARBA" id="ARBA00006019"/>
    </source>
</evidence>
<dbReference type="SUPFAM" id="SSF46785">
    <property type="entry name" value="Winged helix' DNA-binding domain"/>
    <property type="match status" value="1"/>
</dbReference>
<dbReference type="InterPro" id="IPR036388">
    <property type="entry name" value="WH-like_DNA-bd_sf"/>
</dbReference>
<dbReference type="InterPro" id="IPR036317">
    <property type="entry name" value="Cullin_homology_sf"/>
</dbReference>
<dbReference type="Gene3D" id="1.10.10.10">
    <property type="entry name" value="Winged helix-like DNA-binding domain superfamily/Winged helix DNA-binding domain"/>
    <property type="match status" value="1"/>
</dbReference>
<dbReference type="PROSITE" id="PS50069">
    <property type="entry name" value="CULLIN_2"/>
    <property type="match status" value="1"/>
</dbReference>
<dbReference type="InterPro" id="IPR001373">
    <property type="entry name" value="Cullin_N"/>
</dbReference>
<dbReference type="InterPro" id="IPR019559">
    <property type="entry name" value="Cullin_neddylation_domain"/>
</dbReference>